<organism evidence="1 2">
    <name type="scientific">Tanacetum coccineum</name>
    <dbReference type="NCBI Taxonomy" id="301880"/>
    <lineage>
        <taxon>Eukaryota</taxon>
        <taxon>Viridiplantae</taxon>
        <taxon>Streptophyta</taxon>
        <taxon>Embryophyta</taxon>
        <taxon>Tracheophyta</taxon>
        <taxon>Spermatophyta</taxon>
        <taxon>Magnoliopsida</taxon>
        <taxon>eudicotyledons</taxon>
        <taxon>Gunneridae</taxon>
        <taxon>Pentapetalae</taxon>
        <taxon>asterids</taxon>
        <taxon>campanulids</taxon>
        <taxon>Asterales</taxon>
        <taxon>Asteraceae</taxon>
        <taxon>Asteroideae</taxon>
        <taxon>Anthemideae</taxon>
        <taxon>Anthemidinae</taxon>
        <taxon>Tanacetum</taxon>
    </lineage>
</organism>
<evidence type="ECO:0000313" key="2">
    <source>
        <dbReference type="Proteomes" id="UP001151760"/>
    </source>
</evidence>
<sequence length="86" mass="9590">MTKEAPKPLVYKRRASEVEDVHDDTAPFLASLSNQVGGGANDASLLEEEDYDIYDGYQNDPNDGLTKDQLAICDAYDIRLQGRVRK</sequence>
<dbReference type="Proteomes" id="UP001151760">
    <property type="component" value="Unassembled WGS sequence"/>
</dbReference>
<gene>
    <name evidence="1" type="ORF">Tco_0654437</name>
</gene>
<protein>
    <submittedName>
        <fullName evidence="1">Uncharacterized protein</fullName>
    </submittedName>
</protein>
<evidence type="ECO:0000313" key="1">
    <source>
        <dbReference type="EMBL" id="GJS59653.1"/>
    </source>
</evidence>
<reference evidence="1" key="1">
    <citation type="journal article" date="2022" name="Int. J. Mol. Sci.">
        <title>Draft Genome of Tanacetum Coccineum: Genomic Comparison of Closely Related Tanacetum-Family Plants.</title>
        <authorList>
            <person name="Yamashiro T."/>
            <person name="Shiraishi A."/>
            <person name="Nakayama K."/>
            <person name="Satake H."/>
        </authorList>
    </citation>
    <scope>NUCLEOTIDE SEQUENCE</scope>
</reference>
<keyword evidence="2" id="KW-1185">Reference proteome</keyword>
<name>A0ABQ4X372_9ASTR</name>
<comment type="caution">
    <text evidence="1">The sequence shown here is derived from an EMBL/GenBank/DDBJ whole genome shotgun (WGS) entry which is preliminary data.</text>
</comment>
<accession>A0ABQ4X372</accession>
<proteinExistence type="predicted"/>
<reference evidence="1" key="2">
    <citation type="submission" date="2022-01" db="EMBL/GenBank/DDBJ databases">
        <authorList>
            <person name="Yamashiro T."/>
            <person name="Shiraishi A."/>
            <person name="Satake H."/>
            <person name="Nakayama K."/>
        </authorList>
    </citation>
    <scope>NUCLEOTIDE SEQUENCE</scope>
</reference>
<dbReference type="EMBL" id="BQNB010009164">
    <property type="protein sequence ID" value="GJS59653.1"/>
    <property type="molecule type" value="Genomic_DNA"/>
</dbReference>